<gene>
    <name evidence="1" type="ORF">FHX81_0772</name>
</gene>
<name>A0A543J6Q5_9PSEU</name>
<dbReference type="AlphaFoldDB" id="A0A543J6Q5"/>
<organism evidence="1 2">
    <name type="scientific">Saccharothrix saharensis</name>
    <dbReference type="NCBI Taxonomy" id="571190"/>
    <lineage>
        <taxon>Bacteria</taxon>
        <taxon>Bacillati</taxon>
        <taxon>Actinomycetota</taxon>
        <taxon>Actinomycetes</taxon>
        <taxon>Pseudonocardiales</taxon>
        <taxon>Pseudonocardiaceae</taxon>
        <taxon>Saccharothrix</taxon>
    </lineage>
</organism>
<reference evidence="1 2" key="1">
    <citation type="submission" date="2019-06" db="EMBL/GenBank/DDBJ databases">
        <title>Sequencing the genomes of 1000 actinobacteria strains.</title>
        <authorList>
            <person name="Klenk H.-P."/>
        </authorList>
    </citation>
    <scope>NUCLEOTIDE SEQUENCE [LARGE SCALE GENOMIC DNA]</scope>
    <source>
        <strain evidence="1 2">DSM 45456</strain>
    </source>
</reference>
<accession>A0A543J6Q5</accession>
<dbReference type="InterPro" id="IPR035992">
    <property type="entry name" value="Ricin_B-like_lectins"/>
</dbReference>
<dbReference type="Proteomes" id="UP000316628">
    <property type="component" value="Unassembled WGS sequence"/>
</dbReference>
<sequence>MPSAARERGRTMMDFRRAASTTVAWVAALGTVTALTTTPSAVAAASCAVRDGVYGAAFYGEEDALLTDESGDAGTPVVLRPALGEPGYQEWAVDSSGDGTCTIRNLRSGLYLTPAAATVRPHRLVLVDTRPFEWQVRISSQADRVFISTPLPDGELRLDQAPLPIDPPHVDLQPPRPYGAQEWQLIRHE</sequence>
<proteinExistence type="predicted"/>
<evidence type="ECO:0008006" key="3">
    <source>
        <dbReference type="Google" id="ProtNLM"/>
    </source>
</evidence>
<dbReference type="SUPFAM" id="SSF50370">
    <property type="entry name" value="Ricin B-like lectins"/>
    <property type="match status" value="1"/>
</dbReference>
<evidence type="ECO:0000313" key="2">
    <source>
        <dbReference type="Proteomes" id="UP000316628"/>
    </source>
</evidence>
<dbReference type="Gene3D" id="2.80.10.50">
    <property type="match status" value="1"/>
</dbReference>
<evidence type="ECO:0000313" key="1">
    <source>
        <dbReference type="EMBL" id="TQM78503.1"/>
    </source>
</evidence>
<protein>
    <recommendedName>
        <fullName evidence="3">Ricin-type beta-trefoil lectin protein</fullName>
    </recommendedName>
</protein>
<comment type="caution">
    <text evidence="1">The sequence shown here is derived from an EMBL/GenBank/DDBJ whole genome shotgun (WGS) entry which is preliminary data.</text>
</comment>
<dbReference type="EMBL" id="VFPP01000001">
    <property type="protein sequence ID" value="TQM78503.1"/>
    <property type="molecule type" value="Genomic_DNA"/>
</dbReference>
<keyword evidence="2" id="KW-1185">Reference proteome</keyword>